<keyword evidence="8" id="KW-0472">Membrane</keyword>
<evidence type="ECO:0000256" key="6">
    <source>
        <dbReference type="ARBA" id="ARBA00022500"/>
    </source>
</evidence>
<dbReference type="NCBIfam" id="TIGR00207">
    <property type="entry name" value="fliG"/>
    <property type="match status" value="1"/>
</dbReference>
<evidence type="ECO:0000256" key="8">
    <source>
        <dbReference type="ARBA" id="ARBA00023136"/>
    </source>
</evidence>
<dbReference type="PANTHER" id="PTHR30534">
    <property type="entry name" value="FLAGELLAR MOTOR SWITCH PROTEIN FLIG"/>
    <property type="match status" value="1"/>
</dbReference>
<dbReference type="AlphaFoldDB" id="A0A8A4TR56"/>
<keyword evidence="13" id="KW-0966">Cell projection</keyword>
<feature type="domain" description="Flagellar motor switch protein FliG C-terminal" evidence="10">
    <location>
        <begin position="224"/>
        <end position="331"/>
    </location>
</feature>
<evidence type="ECO:0000256" key="4">
    <source>
        <dbReference type="ARBA" id="ARBA00021870"/>
    </source>
</evidence>
<evidence type="ECO:0000256" key="9">
    <source>
        <dbReference type="ARBA" id="ARBA00023143"/>
    </source>
</evidence>
<keyword evidence="13" id="KW-0282">Flagellum</keyword>
<gene>
    <name evidence="13" type="primary">fliG</name>
    <name evidence="13" type="ORF">J3U87_06115</name>
</gene>
<dbReference type="Pfam" id="PF14841">
    <property type="entry name" value="FliG_M"/>
    <property type="match status" value="1"/>
</dbReference>
<feature type="domain" description="Flagellar motor switch protein FliG middle" evidence="11">
    <location>
        <begin position="122"/>
        <end position="194"/>
    </location>
</feature>
<keyword evidence="7" id="KW-0283">Flagellar rotation</keyword>
<evidence type="ECO:0000256" key="3">
    <source>
        <dbReference type="ARBA" id="ARBA00010299"/>
    </source>
</evidence>
<dbReference type="RefSeq" id="WP_237382140.1">
    <property type="nucleotide sequence ID" value="NZ_CP071793.1"/>
</dbReference>
<dbReference type="Gene3D" id="1.10.220.30">
    <property type="match status" value="3"/>
</dbReference>
<keyword evidence="9" id="KW-0975">Bacterial flagellum</keyword>
<feature type="domain" description="Flagellar motor switch protein FliG N-terminal" evidence="12">
    <location>
        <begin position="11"/>
        <end position="109"/>
    </location>
</feature>
<evidence type="ECO:0000259" key="11">
    <source>
        <dbReference type="Pfam" id="PF14841"/>
    </source>
</evidence>
<evidence type="ECO:0000256" key="7">
    <source>
        <dbReference type="ARBA" id="ARBA00022779"/>
    </source>
</evidence>
<keyword evidence="5" id="KW-1003">Cell membrane</keyword>
<comment type="subcellular location">
    <subcellularLocation>
        <location evidence="1">Bacterial flagellum basal body</location>
    </subcellularLocation>
    <subcellularLocation>
        <location evidence="2">Cell membrane</location>
        <topology evidence="2">Peripheral membrane protein</topology>
        <orientation evidence="2">Cytoplasmic side</orientation>
    </subcellularLocation>
</comment>
<dbReference type="GO" id="GO:0071973">
    <property type="term" value="P:bacterial-type flagellum-dependent cell motility"/>
    <property type="evidence" value="ECO:0007669"/>
    <property type="project" value="InterPro"/>
</dbReference>
<evidence type="ECO:0000313" key="14">
    <source>
        <dbReference type="Proteomes" id="UP000663929"/>
    </source>
</evidence>
<keyword evidence="14" id="KW-1185">Reference proteome</keyword>
<dbReference type="Pfam" id="PF01706">
    <property type="entry name" value="FliG_C"/>
    <property type="match status" value="1"/>
</dbReference>
<evidence type="ECO:0000259" key="10">
    <source>
        <dbReference type="Pfam" id="PF01706"/>
    </source>
</evidence>
<dbReference type="InterPro" id="IPR000090">
    <property type="entry name" value="Flg_Motor_Flig"/>
</dbReference>
<dbReference type="Proteomes" id="UP000663929">
    <property type="component" value="Chromosome"/>
</dbReference>
<dbReference type="Pfam" id="PF14842">
    <property type="entry name" value="FliG_N"/>
    <property type="match status" value="1"/>
</dbReference>
<comment type="similarity">
    <text evidence="3">Belongs to the FliG family.</text>
</comment>
<dbReference type="KEGG" id="scor:J3U87_06115"/>
<evidence type="ECO:0000256" key="2">
    <source>
        <dbReference type="ARBA" id="ARBA00004413"/>
    </source>
</evidence>
<dbReference type="InterPro" id="IPR028263">
    <property type="entry name" value="FliG_N"/>
</dbReference>
<keyword evidence="13" id="KW-0969">Cilium</keyword>
<keyword evidence="6" id="KW-0145">Chemotaxis</keyword>
<evidence type="ECO:0000313" key="13">
    <source>
        <dbReference type="EMBL" id="QTD52030.1"/>
    </source>
</evidence>
<dbReference type="SUPFAM" id="SSF48029">
    <property type="entry name" value="FliG"/>
    <property type="match status" value="2"/>
</dbReference>
<evidence type="ECO:0000256" key="5">
    <source>
        <dbReference type="ARBA" id="ARBA00022475"/>
    </source>
</evidence>
<dbReference type="InterPro" id="IPR011002">
    <property type="entry name" value="FliG_a-hlx"/>
</dbReference>
<dbReference type="GO" id="GO:0006935">
    <property type="term" value="P:chemotaxis"/>
    <property type="evidence" value="ECO:0007669"/>
    <property type="project" value="UniProtKB-KW"/>
</dbReference>
<protein>
    <recommendedName>
        <fullName evidence="4">Flagellar motor switch protein FliG</fullName>
    </recommendedName>
</protein>
<name>A0A8A4TR56_SULCO</name>
<sequence>MSVVVSNIKDLKGVQKAAILMIAMGDDIAAEIFKCLEEDEIQEVSREIAMLKHIQPEIADQVIEEFHLMAMAKKYITQGGIEFAKKLLIKSVGPDMARKIVDRLARALEASAGFTSLERANPQQLAKFIQNEHPQTVALIMAHLDASHGADVLAALPESLRAEVAMRMASLEEISPQVIRRISLILEQKLEAIGGFNVEEYGGVRAVAEMFNRMERNVGRQVLEKIESINPDLAASIRDLMFVFDDILLIDDQGISEILKRVDRKVLSYALKGTSEELQAQIFRNMSSRAVEMLKEEMEYLGAVKLKEVEKAQHQIVEVVRQLEEEGIITIGGTGGGDEYVT</sequence>
<dbReference type="PRINTS" id="PR00954">
    <property type="entry name" value="FLGMOTORFLIG"/>
</dbReference>
<evidence type="ECO:0000259" key="12">
    <source>
        <dbReference type="Pfam" id="PF14842"/>
    </source>
</evidence>
<dbReference type="GO" id="GO:0009425">
    <property type="term" value="C:bacterial-type flagellum basal body"/>
    <property type="evidence" value="ECO:0007669"/>
    <property type="project" value="UniProtKB-SubCell"/>
</dbReference>
<dbReference type="GO" id="GO:0003774">
    <property type="term" value="F:cytoskeletal motor activity"/>
    <property type="evidence" value="ECO:0007669"/>
    <property type="project" value="InterPro"/>
</dbReference>
<dbReference type="GO" id="GO:0005886">
    <property type="term" value="C:plasma membrane"/>
    <property type="evidence" value="ECO:0007669"/>
    <property type="project" value="UniProtKB-SubCell"/>
</dbReference>
<organism evidence="13 14">
    <name type="scientific">Sulfidibacter corallicola</name>
    <dbReference type="NCBI Taxonomy" id="2818388"/>
    <lineage>
        <taxon>Bacteria</taxon>
        <taxon>Pseudomonadati</taxon>
        <taxon>Acidobacteriota</taxon>
        <taxon>Holophagae</taxon>
        <taxon>Acanthopleuribacterales</taxon>
        <taxon>Acanthopleuribacteraceae</taxon>
        <taxon>Sulfidibacter</taxon>
    </lineage>
</organism>
<reference evidence="13" key="1">
    <citation type="submission" date="2021-03" db="EMBL/GenBank/DDBJ databases">
        <title>Acanthopleuribacteraceae sp. M133.</title>
        <authorList>
            <person name="Wang G."/>
        </authorList>
    </citation>
    <scope>NUCLEOTIDE SEQUENCE</scope>
    <source>
        <strain evidence="13">M133</strain>
    </source>
</reference>
<dbReference type="PIRSF" id="PIRSF003161">
    <property type="entry name" value="FliG"/>
    <property type="match status" value="1"/>
</dbReference>
<dbReference type="EMBL" id="CP071793">
    <property type="protein sequence ID" value="QTD52030.1"/>
    <property type="molecule type" value="Genomic_DNA"/>
</dbReference>
<accession>A0A8A4TR56</accession>
<dbReference type="InterPro" id="IPR023087">
    <property type="entry name" value="Flg_Motor_Flig_C"/>
</dbReference>
<dbReference type="PANTHER" id="PTHR30534:SF0">
    <property type="entry name" value="FLAGELLAR MOTOR SWITCH PROTEIN FLIG"/>
    <property type="match status" value="1"/>
</dbReference>
<evidence type="ECO:0000256" key="1">
    <source>
        <dbReference type="ARBA" id="ARBA00004117"/>
    </source>
</evidence>
<proteinExistence type="inferred from homology"/>
<dbReference type="InterPro" id="IPR032779">
    <property type="entry name" value="FliG_M"/>
</dbReference>